<name>A0A8J6JGZ1_9FIRM</name>
<protein>
    <recommendedName>
        <fullName evidence="3">Phage portal protein</fullName>
    </recommendedName>
</protein>
<evidence type="ECO:0000313" key="2">
    <source>
        <dbReference type="Proteomes" id="UP000661435"/>
    </source>
</evidence>
<comment type="caution">
    <text evidence="1">The sequence shown here is derived from an EMBL/GenBank/DDBJ whole genome shotgun (WGS) entry which is preliminary data.</text>
</comment>
<reference evidence="1" key="1">
    <citation type="submission" date="2020-08" db="EMBL/GenBank/DDBJ databases">
        <title>Genome public.</title>
        <authorList>
            <person name="Liu C."/>
            <person name="Sun Q."/>
        </authorList>
    </citation>
    <scope>NUCLEOTIDE SEQUENCE</scope>
    <source>
        <strain evidence="1">NSJ-51</strain>
    </source>
</reference>
<dbReference type="AlphaFoldDB" id="A0A8J6JGZ1"/>
<organism evidence="1 2">
    <name type="scientific">Lawsonibacter hominis</name>
    <dbReference type="NCBI Taxonomy" id="2763053"/>
    <lineage>
        <taxon>Bacteria</taxon>
        <taxon>Bacillati</taxon>
        <taxon>Bacillota</taxon>
        <taxon>Clostridia</taxon>
        <taxon>Eubacteriales</taxon>
        <taxon>Oscillospiraceae</taxon>
        <taxon>Lawsonibacter</taxon>
    </lineage>
</organism>
<dbReference type="RefSeq" id="WP_186908845.1">
    <property type="nucleotide sequence ID" value="NZ_JACOPP010000035.1"/>
</dbReference>
<dbReference type="EMBL" id="JACOPP010000035">
    <property type="protein sequence ID" value="MBC5735054.1"/>
    <property type="molecule type" value="Genomic_DNA"/>
</dbReference>
<accession>A0A8J6JGZ1</accession>
<dbReference type="Proteomes" id="UP000661435">
    <property type="component" value="Unassembled WGS sequence"/>
</dbReference>
<sequence>MSILSAMFNSRVSTLEQAFQAKDTTTGPMRRAIEEWFRLYFDTEPTEQEDPCQRIPFVVVNKVTKASFSEYSASSDDEFAAKCLKRLELVRKKAMQLAMIGGSCYIKPVLASDGFDFVIVRRDCYLVPERDSAGNATSIGSAEFFSVGGDYYALLERRTVDANGWLAIENKLFRSADRSVLGIEVPLSTLAKYDALEPYIVFPERLFGLGMAQLKTPMVNCVDGSDDSVSLYAPAVQLIHNINRNEAQINGEFERGKSRLIVSGDMMEVGPDGRKRLTDDMFTALDDDPDSVGVTIFSPTLREQSFLARKTEYLRNVESQIGLKRGILSEVEAVERTAKEITSSEGDYNLTIIDFQQAWEEAMRETLRICFVLGYMYKLTRHRDFDQDSLVVDWGDGVLYNREKVGQEMLAQVQAGILKPERYLAWYYELPCETEADMAKIRQDYMPELSALTGGD</sequence>
<evidence type="ECO:0000313" key="1">
    <source>
        <dbReference type="EMBL" id="MBC5735054.1"/>
    </source>
</evidence>
<proteinExistence type="predicted"/>
<gene>
    <name evidence="1" type="ORF">H8S57_15160</name>
</gene>
<keyword evidence="2" id="KW-1185">Reference proteome</keyword>
<evidence type="ECO:0008006" key="3">
    <source>
        <dbReference type="Google" id="ProtNLM"/>
    </source>
</evidence>